<evidence type="ECO:0000313" key="3">
    <source>
        <dbReference type="Proteomes" id="UP000621266"/>
    </source>
</evidence>
<proteinExistence type="predicted"/>
<feature type="signal peptide" evidence="1">
    <location>
        <begin position="1"/>
        <end position="27"/>
    </location>
</feature>
<keyword evidence="3" id="KW-1185">Reference proteome</keyword>
<reference evidence="2 3" key="1">
    <citation type="submission" date="2019-10" db="EMBL/GenBank/DDBJ databases">
        <title>Streptomyces tenebrisbrunneis sp.nov., an endogenous actinomycete isolated from of Lycium ruthenicum.</title>
        <authorList>
            <person name="Ma L."/>
        </authorList>
    </citation>
    <scope>NUCLEOTIDE SEQUENCE [LARGE SCALE GENOMIC DNA]</scope>
    <source>
        <strain evidence="2 3">TRM 66187</strain>
    </source>
</reference>
<sequence>MTVRTLFAGAGVGAALVLGTVTAPAQAAPAPAPMSPAGILSCPSGAPAASPGYRCLSSYSTADQCHAGVARNISVTPATMGYCAWRSPSWWGYVNY</sequence>
<evidence type="ECO:0008006" key="4">
    <source>
        <dbReference type="Google" id="ProtNLM"/>
    </source>
</evidence>
<name>A0ABQ7FIP2_9ACTN</name>
<dbReference type="EMBL" id="WHPN01000271">
    <property type="protein sequence ID" value="KAF4408483.1"/>
    <property type="molecule type" value="Genomic_DNA"/>
</dbReference>
<evidence type="ECO:0000256" key="1">
    <source>
        <dbReference type="SAM" id="SignalP"/>
    </source>
</evidence>
<accession>A0ABQ7FIP2</accession>
<dbReference type="RefSeq" id="WP_098750162.1">
    <property type="nucleotide sequence ID" value="NZ_WHPN01000271.1"/>
</dbReference>
<comment type="caution">
    <text evidence="2">The sequence shown here is derived from an EMBL/GenBank/DDBJ whole genome shotgun (WGS) entry which is preliminary data.</text>
</comment>
<organism evidence="2 3">
    <name type="scientific">Streptomyces lycii</name>
    <dbReference type="NCBI Taxonomy" id="2654337"/>
    <lineage>
        <taxon>Bacteria</taxon>
        <taxon>Bacillati</taxon>
        <taxon>Actinomycetota</taxon>
        <taxon>Actinomycetes</taxon>
        <taxon>Kitasatosporales</taxon>
        <taxon>Streptomycetaceae</taxon>
        <taxon>Streptomyces</taxon>
    </lineage>
</organism>
<dbReference type="Proteomes" id="UP000621266">
    <property type="component" value="Unassembled WGS sequence"/>
</dbReference>
<gene>
    <name evidence="2" type="ORF">GCU69_13675</name>
</gene>
<protein>
    <recommendedName>
        <fullName evidence="4">DUF3551 domain-containing protein</fullName>
    </recommendedName>
</protein>
<keyword evidence="1" id="KW-0732">Signal</keyword>
<feature type="chain" id="PRO_5046341076" description="DUF3551 domain-containing protein" evidence="1">
    <location>
        <begin position="28"/>
        <end position="96"/>
    </location>
</feature>
<evidence type="ECO:0000313" key="2">
    <source>
        <dbReference type="EMBL" id="KAF4408483.1"/>
    </source>
</evidence>